<dbReference type="EMBL" id="JADIMR010000083">
    <property type="protein sequence ID" value="MBO8447178.1"/>
    <property type="molecule type" value="Genomic_DNA"/>
</dbReference>
<feature type="transmembrane region" description="Helical" evidence="6">
    <location>
        <begin position="12"/>
        <end position="34"/>
    </location>
</feature>
<accession>A0A9D9EGM1</accession>
<protein>
    <submittedName>
        <fullName evidence="7">OadG family protein</fullName>
    </submittedName>
</protein>
<dbReference type="Pfam" id="PF04277">
    <property type="entry name" value="OAD_gamma"/>
    <property type="match status" value="1"/>
</dbReference>
<dbReference type="Proteomes" id="UP000823637">
    <property type="component" value="Unassembled WGS sequence"/>
</dbReference>
<keyword evidence="2" id="KW-1003">Cell membrane</keyword>
<dbReference type="GO" id="GO:0015081">
    <property type="term" value="F:sodium ion transmembrane transporter activity"/>
    <property type="evidence" value="ECO:0007669"/>
    <property type="project" value="InterPro"/>
</dbReference>
<comment type="subcellular location">
    <subcellularLocation>
        <location evidence="1">Cell membrane</location>
    </subcellularLocation>
</comment>
<reference evidence="7" key="2">
    <citation type="journal article" date="2021" name="PeerJ">
        <title>Extensive microbial diversity within the chicken gut microbiome revealed by metagenomics and culture.</title>
        <authorList>
            <person name="Gilroy R."/>
            <person name="Ravi A."/>
            <person name="Getino M."/>
            <person name="Pursley I."/>
            <person name="Horton D.L."/>
            <person name="Alikhan N.F."/>
            <person name="Baker D."/>
            <person name="Gharbi K."/>
            <person name="Hall N."/>
            <person name="Watson M."/>
            <person name="Adriaenssens E.M."/>
            <person name="Foster-Nyarko E."/>
            <person name="Jarju S."/>
            <person name="Secka A."/>
            <person name="Antonio M."/>
            <person name="Oren A."/>
            <person name="Chaudhuri R.R."/>
            <person name="La Ragione R."/>
            <person name="Hildebrand F."/>
            <person name="Pallen M.J."/>
        </authorList>
    </citation>
    <scope>NUCLEOTIDE SEQUENCE</scope>
    <source>
        <strain evidence="7">D3-1215</strain>
    </source>
</reference>
<name>A0A9D9EGM1_9BACT</name>
<evidence type="ECO:0000256" key="3">
    <source>
        <dbReference type="ARBA" id="ARBA00022692"/>
    </source>
</evidence>
<keyword evidence="5 6" id="KW-0472">Membrane</keyword>
<dbReference type="GO" id="GO:0005886">
    <property type="term" value="C:plasma membrane"/>
    <property type="evidence" value="ECO:0007669"/>
    <property type="project" value="UniProtKB-SubCell"/>
</dbReference>
<evidence type="ECO:0000256" key="4">
    <source>
        <dbReference type="ARBA" id="ARBA00022989"/>
    </source>
</evidence>
<proteinExistence type="predicted"/>
<dbReference type="InterPro" id="IPR005899">
    <property type="entry name" value="Na_pump_deCOase"/>
</dbReference>
<evidence type="ECO:0000256" key="6">
    <source>
        <dbReference type="SAM" id="Phobius"/>
    </source>
</evidence>
<evidence type="ECO:0000256" key="2">
    <source>
        <dbReference type="ARBA" id="ARBA00022475"/>
    </source>
</evidence>
<comment type="caution">
    <text evidence="7">The sequence shown here is derived from an EMBL/GenBank/DDBJ whole genome shotgun (WGS) entry which is preliminary data.</text>
</comment>
<sequence length="113" mass="12198">MTTALLSINWGNALIVTIVGFGLVIVLLIVLVLVMKIFGWFFTHGTKAAPAAANVAGGTQPQTQFLTDEELAAVSAAVNSCFFGVHDFEDLTITIHHDEQDSDWTSKYTALTQ</sequence>
<gene>
    <name evidence="7" type="ORF">IAC32_05485</name>
</gene>
<evidence type="ECO:0000256" key="1">
    <source>
        <dbReference type="ARBA" id="ARBA00004236"/>
    </source>
</evidence>
<evidence type="ECO:0000256" key="5">
    <source>
        <dbReference type="ARBA" id="ARBA00023136"/>
    </source>
</evidence>
<keyword evidence="4 6" id="KW-1133">Transmembrane helix</keyword>
<reference evidence="7" key="1">
    <citation type="submission" date="2020-10" db="EMBL/GenBank/DDBJ databases">
        <authorList>
            <person name="Gilroy R."/>
        </authorList>
    </citation>
    <scope>NUCLEOTIDE SEQUENCE</scope>
    <source>
        <strain evidence="7">D3-1215</strain>
    </source>
</reference>
<dbReference type="AlphaFoldDB" id="A0A9D9EGM1"/>
<organism evidence="7 8">
    <name type="scientific">Candidatus Enterocola intestinipullorum</name>
    <dbReference type="NCBI Taxonomy" id="2840783"/>
    <lineage>
        <taxon>Bacteria</taxon>
        <taxon>Pseudomonadati</taxon>
        <taxon>Bacteroidota</taxon>
        <taxon>Bacteroidia</taxon>
        <taxon>Bacteroidales</taxon>
        <taxon>Candidatus Enterocola</taxon>
    </lineage>
</organism>
<dbReference type="GO" id="GO:0036376">
    <property type="term" value="P:sodium ion export across plasma membrane"/>
    <property type="evidence" value="ECO:0007669"/>
    <property type="project" value="InterPro"/>
</dbReference>
<evidence type="ECO:0000313" key="8">
    <source>
        <dbReference type="Proteomes" id="UP000823637"/>
    </source>
</evidence>
<keyword evidence="3 6" id="KW-0812">Transmembrane</keyword>
<evidence type="ECO:0000313" key="7">
    <source>
        <dbReference type="EMBL" id="MBO8447178.1"/>
    </source>
</evidence>